<dbReference type="EMBL" id="ASHM01013977">
    <property type="protein sequence ID" value="PNX95936.1"/>
    <property type="molecule type" value="Genomic_DNA"/>
</dbReference>
<evidence type="ECO:0000313" key="4">
    <source>
        <dbReference type="Proteomes" id="UP000236291"/>
    </source>
</evidence>
<organism evidence="3 4">
    <name type="scientific">Trifolium pratense</name>
    <name type="common">Red clover</name>
    <dbReference type="NCBI Taxonomy" id="57577"/>
    <lineage>
        <taxon>Eukaryota</taxon>
        <taxon>Viridiplantae</taxon>
        <taxon>Streptophyta</taxon>
        <taxon>Embryophyta</taxon>
        <taxon>Tracheophyta</taxon>
        <taxon>Spermatophyta</taxon>
        <taxon>Magnoliopsida</taxon>
        <taxon>eudicotyledons</taxon>
        <taxon>Gunneridae</taxon>
        <taxon>Pentapetalae</taxon>
        <taxon>rosids</taxon>
        <taxon>fabids</taxon>
        <taxon>Fabales</taxon>
        <taxon>Fabaceae</taxon>
        <taxon>Papilionoideae</taxon>
        <taxon>50 kb inversion clade</taxon>
        <taxon>NPAAA clade</taxon>
        <taxon>Hologalegina</taxon>
        <taxon>IRL clade</taxon>
        <taxon>Trifolieae</taxon>
        <taxon>Trifolium</taxon>
    </lineage>
</organism>
<feature type="signal peptide" evidence="2">
    <location>
        <begin position="1"/>
        <end position="28"/>
    </location>
</feature>
<proteinExistence type="predicted"/>
<evidence type="ECO:0000256" key="1">
    <source>
        <dbReference type="SAM" id="MobiDB-lite"/>
    </source>
</evidence>
<feature type="region of interest" description="Disordered" evidence="1">
    <location>
        <begin position="70"/>
        <end position="121"/>
    </location>
</feature>
<feature type="compositionally biased region" description="Polar residues" evidence="1">
    <location>
        <begin position="70"/>
        <end position="81"/>
    </location>
</feature>
<reference evidence="3 4" key="1">
    <citation type="journal article" date="2014" name="Am. J. Bot.">
        <title>Genome assembly and annotation for red clover (Trifolium pratense; Fabaceae).</title>
        <authorList>
            <person name="Istvanek J."/>
            <person name="Jaros M."/>
            <person name="Krenek A."/>
            <person name="Repkova J."/>
        </authorList>
    </citation>
    <scope>NUCLEOTIDE SEQUENCE [LARGE SCALE GENOMIC DNA]</scope>
    <source>
        <strain evidence="4">cv. Tatra</strain>
        <tissue evidence="3">Young leaves</tissue>
    </source>
</reference>
<dbReference type="Proteomes" id="UP000236291">
    <property type="component" value="Unassembled WGS sequence"/>
</dbReference>
<gene>
    <name evidence="3" type="ORF">L195_g019135</name>
</gene>
<sequence length="121" mass="13612">MTFFMLGCRLGCNLSLLLFSPEIQQVKQFPDAERKDNDEMKLNLMDLKMKNYLFQENDATVLDTILKQGVSKNENGENTDGNVGETVGRTEDIREEDSSSEGGKRARELRPPQGTASYMDG</sequence>
<keyword evidence="2" id="KW-0732">Signal</keyword>
<evidence type="ECO:0000256" key="2">
    <source>
        <dbReference type="SAM" id="SignalP"/>
    </source>
</evidence>
<feature type="chain" id="PRO_5014406270" evidence="2">
    <location>
        <begin position="29"/>
        <end position="121"/>
    </location>
</feature>
<reference evidence="3 4" key="2">
    <citation type="journal article" date="2017" name="Front. Plant Sci.">
        <title>Gene Classification and Mining of Molecular Markers Useful in Red Clover (Trifolium pratense) Breeding.</title>
        <authorList>
            <person name="Istvanek J."/>
            <person name="Dluhosova J."/>
            <person name="Dluhos P."/>
            <person name="Patkova L."/>
            <person name="Nedelnik J."/>
            <person name="Repkova J."/>
        </authorList>
    </citation>
    <scope>NUCLEOTIDE SEQUENCE [LARGE SCALE GENOMIC DNA]</scope>
    <source>
        <strain evidence="4">cv. Tatra</strain>
        <tissue evidence="3">Young leaves</tissue>
    </source>
</reference>
<comment type="caution">
    <text evidence="3">The sequence shown here is derived from an EMBL/GenBank/DDBJ whole genome shotgun (WGS) entry which is preliminary data.</text>
</comment>
<dbReference type="AlphaFoldDB" id="A0A2K3MYV1"/>
<protein>
    <submittedName>
        <fullName evidence="3">Uncharacterized protein</fullName>
    </submittedName>
</protein>
<evidence type="ECO:0000313" key="3">
    <source>
        <dbReference type="EMBL" id="PNX95936.1"/>
    </source>
</evidence>
<name>A0A2K3MYV1_TRIPR</name>
<accession>A0A2K3MYV1</accession>